<feature type="domain" description="Enolase C-terminal" evidence="5">
    <location>
        <begin position="147"/>
        <end position="207"/>
    </location>
</feature>
<dbReference type="PANTHER" id="PTHR13794">
    <property type="entry name" value="ENOLASE SUPERFAMILY, MANDELATE RACEMASE"/>
    <property type="match status" value="1"/>
</dbReference>
<protein>
    <recommendedName>
        <fullName evidence="7">Mandelate racemase/muconate lactonizing enzyme C-terminal domain-containing protein</fullName>
    </recommendedName>
</protein>
<dbReference type="Gene3D" id="3.30.390.10">
    <property type="entry name" value="Enolase-like, N-terminal domain"/>
    <property type="match status" value="1"/>
</dbReference>
<dbReference type="AlphaFoldDB" id="A0A381TQW2"/>
<dbReference type="PANTHER" id="PTHR13794:SF58">
    <property type="entry name" value="MITOCHONDRIAL ENOLASE SUPERFAMILY MEMBER 1"/>
    <property type="match status" value="1"/>
</dbReference>
<feature type="non-terminal residue" evidence="6">
    <location>
        <position position="208"/>
    </location>
</feature>
<feature type="domain" description="Mandelate racemase/muconate lactonizing enzyme N-terminal" evidence="4">
    <location>
        <begin position="33"/>
        <end position="125"/>
    </location>
</feature>
<dbReference type="EMBL" id="UINC01004977">
    <property type="protein sequence ID" value="SVA18209.1"/>
    <property type="molecule type" value="Genomic_DNA"/>
</dbReference>
<evidence type="ECO:0000259" key="4">
    <source>
        <dbReference type="Pfam" id="PF02746"/>
    </source>
</evidence>
<dbReference type="Pfam" id="PF13378">
    <property type="entry name" value="MR_MLE_C"/>
    <property type="match status" value="1"/>
</dbReference>
<comment type="cofactor">
    <cofactor evidence="1">
        <name>Mg(2+)</name>
        <dbReference type="ChEBI" id="CHEBI:18420"/>
    </cofactor>
</comment>
<evidence type="ECO:0000313" key="6">
    <source>
        <dbReference type="EMBL" id="SVA18209.1"/>
    </source>
</evidence>
<dbReference type="GO" id="GO:0016052">
    <property type="term" value="P:carbohydrate catabolic process"/>
    <property type="evidence" value="ECO:0007669"/>
    <property type="project" value="TreeGrafter"/>
</dbReference>
<evidence type="ECO:0000256" key="1">
    <source>
        <dbReference type="ARBA" id="ARBA00001946"/>
    </source>
</evidence>
<dbReference type="SUPFAM" id="SSF51604">
    <property type="entry name" value="Enolase C-terminal domain-like"/>
    <property type="match status" value="1"/>
</dbReference>
<accession>A0A381TQW2</accession>
<evidence type="ECO:0000256" key="2">
    <source>
        <dbReference type="ARBA" id="ARBA00022723"/>
    </source>
</evidence>
<gene>
    <name evidence="6" type="ORF">METZ01_LOCUS71063</name>
</gene>
<dbReference type="Pfam" id="PF02746">
    <property type="entry name" value="MR_MLE_N"/>
    <property type="match status" value="1"/>
</dbReference>
<keyword evidence="3" id="KW-0460">Magnesium</keyword>
<reference evidence="6" key="1">
    <citation type="submission" date="2018-05" db="EMBL/GenBank/DDBJ databases">
        <authorList>
            <person name="Lanie J.A."/>
            <person name="Ng W.-L."/>
            <person name="Kazmierczak K.M."/>
            <person name="Andrzejewski T.M."/>
            <person name="Davidsen T.M."/>
            <person name="Wayne K.J."/>
            <person name="Tettelin H."/>
            <person name="Glass J.I."/>
            <person name="Rusch D."/>
            <person name="Podicherti R."/>
            <person name="Tsui H.-C.T."/>
            <person name="Winkler M.E."/>
        </authorList>
    </citation>
    <scope>NUCLEOTIDE SEQUENCE</scope>
</reference>
<dbReference type="Gene3D" id="3.20.20.120">
    <property type="entry name" value="Enolase-like C-terminal domain"/>
    <property type="match status" value="1"/>
</dbReference>
<dbReference type="InterPro" id="IPR029065">
    <property type="entry name" value="Enolase_C-like"/>
</dbReference>
<dbReference type="InterPro" id="IPR013341">
    <property type="entry name" value="Mandelate_racemase_N_dom"/>
</dbReference>
<dbReference type="InterPro" id="IPR029017">
    <property type="entry name" value="Enolase-like_N"/>
</dbReference>
<evidence type="ECO:0000256" key="3">
    <source>
        <dbReference type="ARBA" id="ARBA00022842"/>
    </source>
</evidence>
<keyword evidence="2" id="KW-0479">Metal-binding</keyword>
<name>A0A381TQW2_9ZZZZ</name>
<sequence length="208" mass="23034">MKITNITIDVIERTAPSVLVQDERANLGGTTRQGVLRVYTSDGLEGHAFIGDQGADSSQRMLTIINTLKPIMVDRDWSDREWLWNQLPEMSGHGSPIEPSWAPLDVALWDIAGKAAGQPIHKLLGTARTEIPVYATYPPRHSNPEGFVEEALQLKSNGFNAYKIHPGPLSARDAATTVEKVREAVGNEMQLMLDRNHGYTFREALYVG</sequence>
<evidence type="ECO:0008006" key="7">
    <source>
        <dbReference type="Google" id="ProtNLM"/>
    </source>
</evidence>
<evidence type="ECO:0000259" key="5">
    <source>
        <dbReference type="Pfam" id="PF13378"/>
    </source>
</evidence>
<dbReference type="GO" id="GO:0000287">
    <property type="term" value="F:magnesium ion binding"/>
    <property type="evidence" value="ECO:0007669"/>
    <property type="project" value="TreeGrafter"/>
</dbReference>
<dbReference type="SUPFAM" id="SSF54826">
    <property type="entry name" value="Enolase N-terminal domain-like"/>
    <property type="match status" value="1"/>
</dbReference>
<proteinExistence type="predicted"/>
<dbReference type="GO" id="GO:0016836">
    <property type="term" value="F:hydro-lyase activity"/>
    <property type="evidence" value="ECO:0007669"/>
    <property type="project" value="TreeGrafter"/>
</dbReference>
<dbReference type="InterPro" id="IPR036849">
    <property type="entry name" value="Enolase-like_C_sf"/>
</dbReference>
<organism evidence="6">
    <name type="scientific">marine metagenome</name>
    <dbReference type="NCBI Taxonomy" id="408172"/>
    <lineage>
        <taxon>unclassified sequences</taxon>
        <taxon>metagenomes</taxon>
        <taxon>ecological metagenomes</taxon>
    </lineage>
</organism>
<dbReference type="InterPro" id="IPR046945">
    <property type="entry name" value="RHMD-like"/>
</dbReference>